<comment type="similarity">
    <text evidence="2">Belongs to the SusD family.</text>
</comment>
<dbReference type="Pfam" id="PF07980">
    <property type="entry name" value="SusD_RagB"/>
    <property type="match status" value="1"/>
</dbReference>
<feature type="domain" description="SusD-like N-terminal" evidence="8">
    <location>
        <begin position="63"/>
        <end position="245"/>
    </location>
</feature>
<dbReference type="InterPro" id="IPR012944">
    <property type="entry name" value="SusD_RagB_dom"/>
</dbReference>
<dbReference type="Proteomes" id="UP000664807">
    <property type="component" value="Unassembled WGS sequence"/>
</dbReference>
<dbReference type="Gene3D" id="1.25.40.390">
    <property type="match status" value="1"/>
</dbReference>
<dbReference type="RefSeq" id="WP_207027347.1">
    <property type="nucleotide sequence ID" value="NZ_JAFLNM010000001.1"/>
</dbReference>
<organism evidence="9 10">
    <name type="scientific">Flagellimonas profundi</name>
    <dbReference type="NCBI Taxonomy" id="2915620"/>
    <lineage>
        <taxon>Bacteria</taxon>
        <taxon>Pseudomonadati</taxon>
        <taxon>Bacteroidota</taxon>
        <taxon>Flavobacteriia</taxon>
        <taxon>Flavobacteriales</taxon>
        <taxon>Flavobacteriaceae</taxon>
        <taxon>Flagellimonas</taxon>
    </lineage>
</organism>
<dbReference type="EMBL" id="JAFLNM010000001">
    <property type="protein sequence ID" value="MBO0341514.1"/>
    <property type="molecule type" value="Genomic_DNA"/>
</dbReference>
<feature type="domain" description="RagB/SusD" evidence="7">
    <location>
        <begin position="329"/>
        <end position="477"/>
    </location>
</feature>
<evidence type="ECO:0000256" key="6">
    <source>
        <dbReference type="SAM" id="Phobius"/>
    </source>
</evidence>
<keyword evidence="3" id="KW-0732">Signal</keyword>
<keyword evidence="5" id="KW-0998">Cell outer membrane</keyword>
<keyword evidence="6" id="KW-1133">Transmembrane helix</keyword>
<dbReference type="Pfam" id="PF14322">
    <property type="entry name" value="SusD-like_3"/>
    <property type="match status" value="1"/>
</dbReference>
<evidence type="ECO:0000256" key="5">
    <source>
        <dbReference type="ARBA" id="ARBA00023237"/>
    </source>
</evidence>
<evidence type="ECO:0000259" key="7">
    <source>
        <dbReference type="Pfam" id="PF07980"/>
    </source>
</evidence>
<evidence type="ECO:0000256" key="4">
    <source>
        <dbReference type="ARBA" id="ARBA00023136"/>
    </source>
</evidence>
<evidence type="ECO:0000313" key="10">
    <source>
        <dbReference type="Proteomes" id="UP000664807"/>
    </source>
</evidence>
<dbReference type="InterPro" id="IPR033985">
    <property type="entry name" value="SusD-like_N"/>
</dbReference>
<keyword evidence="6" id="KW-0812">Transmembrane</keyword>
<comment type="subcellular location">
    <subcellularLocation>
        <location evidence="1">Cell outer membrane</location>
    </subcellularLocation>
</comment>
<keyword evidence="10" id="KW-1185">Reference proteome</keyword>
<feature type="transmembrane region" description="Helical" evidence="6">
    <location>
        <begin position="21"/>
        <end position="39"/>
    </location>
</feature>
<keyword evidence="4 6" id="KW-0472">Membrane</keyword>
<name>A0ABS3FEE5_9FLAO</name>
<evidence type="ECO:0000256" key="1">
    <source>
        <dbReference type="ARBA" id="ARBA00004442"/>
    </source>
</evidence>
<dbReference type="InterPro" id="IPR011990">
    <property type="entry name" value="TPR-like_helical_dom_sf"/>
</dbReference>
<gene>
    <name evidence="9" type="ORF">J0654_07645</name>
</gene>
<accession>A0ABS3FEE5</accession>
<proteinExistence type="inferred from homology"/>
<evidence type="ECO:0000259" key="8">
    <source>
        <dbReference type="Pfam" id="PF14322"/>
    </source>
</evidence>
<protein>
    <submittedName>
        <fullName evidence="9">RagB/SusD family nutrient uptake outer membrane protein</fullName>
    </submittedName>
</protein>
<evidence type="ECO:0000313" key="9">
    <source>
        <dbReference type="EMBL" id="MBO0341514.1"/>
    </source>
</evidence>
<reference evidence="9 10" key="1">
    <citation type="submission" date="2021-03" db="EMBL/GenBank/DDBJ databases">
        <title>Muricauda lutimaris sp. nov. and Muricauda ruestringensis sp. nov, two marine members of the Flavobacteriaceae isolated from deep sea sediments of Western Pacific.</title>
        <authorList>
            <person name="Zhao S."/>
            <person name="Liu R."/>
        </authorList>
    </citation>
    <scope>NUCLEOTIDE SEQUENCE [LARGE SCALE GENOMIC DNA]</scope>
    <source>
        <strain evidence="9 10">BC31-3-A3</strain>
    </source>
</reference>
<dbReference type="SUPFAM" id="SSF48452">
    <property type="entry name" value="TPR-like"/>
    <property type="match status" value="1"/>
</dbReference>
<sequence>MKIVINYSNKPRRSIGSVTHPVIMASGFVLVLFGLLLSGCSEFVEVDPPRNTLVSETVFEDPLTLESALADLYYSMREQQGLVSGTFGLTPAMGIYSDELEYYGFNADFLQLYNHNVVAANDLIMAWWRQAYDLVYGANAIIAGVENSSDLSTMEKNRAMGQALFVRAYIHSVLVSLYGDVPYITKTDYLENNRISRMPEAEVYGKIIADLKEAIVLLDGFEPVAHERVVPDRYVALALLSRIYLYVENWEMAEEMATELISAFPLEFDLDRTFLKDSPETIWQLKPEVGNNTKEAAQLIILTVPGQNYALTDALFGAFEADDLRLEHWVASASDADETLTLYYAHKYKADGNETTSLEYSILFRSAEQHLIRAEARAHLENIVGAQTDLNSIRNRAGLSETSASTTNELLEAIMQERRVELFTEQGHRWFDLKRTERANAVMGSQKTNWKATDVLLPIPEAELDINPNLLPQNTGY</sequence>
<dbReference type="CDD" id="cd08977">
    <property type="entry name" value="SusD"/>
    <property type="match status" value="1"/>
</dbReference>
<evidence type="ECO:0000256" key="2">
    <source>
        <dbReference type="ARBA" id="ARBA00006275"/>
    </source>
</evidence>
<comment type="caution">
    <text evidence="9">The sequence shown here is derived from an EMBL/GenBank/DDBJ whole genome shotgun (WGS) entry which is preliminary data.</text>
</comment>
<evidence type="ECO:0000256" key="3">
    <source>
        <dbReference type="ARBA" id="ARBA00022729"/>
    </source>
</evidence>